<keyword evidence="5" id="KW-1185">Reference proteome</keyword>
<evidence type="ECO:0000259" key="3">
    <source>
        <dbReference type="PROSITE" id="PS50943"/>
    </source>
</evidence>
<dbReference type="SUPFAM" id="SSF47413">
    <property type="entry name" value="lambda repressor-like DNA-binding domains"/>
    <property type="match status" value="1"/>
</dbReference>
<dbReference type="CDD" id="cd00093">
    <property type="entry name" value="HTH_XRE"/>
    <property type="match status" value="1"/>
</dbReference>
<sequence>MGNGLTGLEALGSLAPVVPPPSAAVAAEIGQRVGQARLRRALTGEALGELVGLGKDQISKIENGRRKVSVRELPRFAEALGVTVAYLLGQASRPTLAMAHRLAGNTGAHEDSSAKRRALELLEVEDILAQRAKPWPASASPLGQQVLAFARSEMGERPRNRSEAQRQGKRLAERTRSALGLGSHELGDLPGLIERHFGVDVALSPLGTEADGLCVHGDNVALIVASTNFSQGHVRFTLAHELGHHLFGDPRDIIDEGERDMFADDQQERRVNAFAGHLLMPEEGIRETLRWLSAGRVTERSLVALMEQFGVSLAAMVYQLCVMGLITFEQGQQLRSQRVSDLVARHASVAPTGAGVTPQHVVRAPERLLGAAVAAARGEQVGLGVVATLLQREDDDALWDAVMEADSEVFA</sequence>
<dbReference type="Pfam" id="PF13560">
    <property type="entry name" value="HTH_31"/>
    <property type="match status" value="1"/>
</dbReference>
<dbReference type="PANTHER" id="PTHR43236:SF1">
    <property type="entry name" value="BLL7220 PROTEIN"/>
    <property type="match status" value="1"/>
</dbReference>
<evidence type="ECO:0000313" key="5">
    <source>
        <dbReference type="Proteomes" id="UP001052739"/>
    </source>
</evidence>
<dbReference type="PANTHER" id="PTHR43236">
    <property type="entry name" value="ANTITOXIN HIGA1"/>
    <property type="match status" value="1"/>
</dbReference>
<dbReference type="SMART" id="SM00530">
    <property type="entry name" value="HTH_XRE"/>
    <property type="match status" value="1"/>
</dbReference>
<dbReference type="InterPro" id="IPR010982">
    <property type="entry name" value="Lambda_DNA-bd_dom_sf"/>
</dbReference>
<dbReference type="InterPro" id="IPR001387">
    <property type="entry name" value="Cro/C1-type_HTH"/>
</dbReference>
<feature type="region of interest" description="Disordered" evidence="2">
    <location>
        <begin position="152"/>
        <end position="177"/>
    </location>
</feature>
<name>A0ABQ3PE47_9ACTN</name>
<dbReference type="PROSITE" id="PS50943">
    <property type="entry name" value="HTH_CROC1"/>
    <property type="match status" value="1"/>
</dbReference>
<evidence type="ECO:0000256" key="1">
    <source>
        <dbReference type="ARBA" id="ARBA00007227"/>
    </source>
</evidence>
<dbReference type="InterPro" id="IPR010359">
    <property type="entry name" value="IrrE_HExxH"/>
</dbReference>
<dbReference type="RefSeq" id="WP_190223262.1">
    <property type="nucleotide sequence ID" value="NZ_BNBS01000029.1"/>
</dbReference>
<dbReference type="Gene3D" id="1.10.260.40">
    <property type="entry name" value="lambda repressor-like DNA-binding domains"/>
    <property type="match status" value="1"/>
</dbReference>
<feature type="compositionally biased region" description="Basic and acidic residues" evidence="2">
    <location>
        <begin position="153"/>
        <end position="176"/>
    </location>
</feature>
<accession>A0ABQ3PE47</accession>
<dbReference type="InterPro" id="IPR052345">
    <property type="entry name" value="Rad_response_metalloprotease"/>
</dbReference>
<dbReference type="EMBL" id="BNDW01000035">
    <property type="protein sequence ID" value="GHI23299.1"/>
    <property type="molecule type" value="Genomic_DNA"/>
</dbReference>
<gene>
    <name evidence="4" type="ORF">Shyd_46700</name>
</gene>
<evidence type="ECO:0000256" key="2">
    <source>
        <dbReference type="SAM" id="MobiDB-lite"/>
    </source>
</evidence>
<evidence type="ECO:0000313" key="4">
    <source>
        <dbReference type="EMBL" id="GHI23299.1"/>
    </source>
</evidence>
<protein>
    <recommendedName>
        <fullName evidence="3">HTH cro/C1-type domain-containing protein</fullName>
    </recommendedName>
</protein>
<comment type="caution">
    <text evidence="4">The sequence shown here is derived from an EMBL/GenBank/DDBJ whole genome shotgun (WGS) entry which is preliminary data.</text>
</comment>
<feature type="domain" description="HTH cro/C1-type" evidence="3">
    <location>
        <begin position="35"/>
        <end position="87"/>
    </location>
</feature>
<dbReference type="Proteomes" id="UP001052739">
    <property type="component" value="Unassembled WGS sequence"/>
</dbReference>
<comment type="similarity">
    <text evidence="1">Belongs to the short-chain fatty acyl-CoA assimilation regulator (ScfR) family.</text>
</comment>
<dbReference type="Gene3D" id="1.10.10.2910">
    <property type="match status" value="1"/>
</dbReference>
<dbReference type="Pfam" id="PF06114">
    <property type="entry name" value="Peptidase_M78"/>
    <property type="match status" value="1"/>
</dbReference>
<organism evidence="4 5">
    <name type="scientific">Streptomyces hydrogenans</name>
    <dbReference type="NCBI Taxonomy" id="1873719"/>
    <lineage>
        <taxon>Bacteria</taxon>
        <taxon>Bacillati</taxon>
        <taxon>Actinomycetota</taxon>
        <taxon>Actinomycetes</taxon>
        <taxon>Kitasatosporales</taxon>
        <taxon>Streptomycetaceae</taxon>
        <taxon>Streptomyces</taxon>
    </lineage>
</organism>
<proteinExistence type="inferred from homology"/>
<reference evidence="4" key="1">
    <citation type="submission" date="2024-05" db="EMBL/GenBank/DDBJ databases">
        <title>Whole genome shotgun sequence of Streptomyces hydrogenans NBRC 13475.</title>
        <authorList>
            <person name="Komaki H."/>
            <person name="Tamura T."/>
        </authorList>
    </citation>
    <scope>NUCLEOTIDE SEQUENCE</scope>
    <source>
        <strain evidence="4">NBRC 13475</strain>
    </source>
</reference>